<evidence type="ECO:0000256" key="4">
    <source>
        <dbReference type="ARBA" id="ARBA00022989"/>
    </source>
</evidence>
<evidence type="ECO:0000259" key="11">
    <source>
        <dbReference type="Pfam" id="PF20519"/>
    </source>
</evidence>
<sequence length="861" mass="99245">IWKTRQIALDINDRELYVKLTIKELVAYVVLYSYETFVVNREISSLFVEPTFSTYSDNDYDVSLKFDDIITMSHFWQYFHSVLCDKLYEIPTGVEKENGTELLYENKFLFRPRVRQVRVEEGHCAIRNQFKGLFQDCYVPYDTKYEDKTSFGPKKGTPWVHSDGSKTQGVFYQGEIASYGPGGFYFDFPKNKIDAKTTISDLEHDTWLNRGTRAVFVDFAIYNCNINVVCAVKLVFEFPASGGIVSSSSFRTVKLYRYAVADSVLTLVGMLAAVGFIVYFTAEEVFEIMYFKKDYIYVFWNYVDFSIVALGWWAIGVALMILFKERSLSGSSPKNAIAKTMTNRMSVEFLVARHENLVTLTAYLFFFACVKVIKYTDLNRSMTIVYLSVGRCFKIVAGYLVIMVFVVSAFATLGYFAFGAQVKGFSTMYDSVLSSLRILMRDFDYRTLQDADAWFTTFFFVFFTCVVIFVLLTMLVAIVFHAYFDVDVEQSLEGRQPYVSDKVSAFVDRIIAKIGFNKWAEQRRSDRLKDELDRRITYQDVYKTLKRCGFTNSEVEKILNKYGIEPQKTVHEDEARQMFRDVLKNDPESSNKDIEDNTDMIVTVFFLALTQLPILLHAAGILMRDIDHRTSQDTWFTTFFFVFFTYVVMFFLLKGVFSVIKMYTDANFPVNGKVILKLRYTDMAPYFTFVQFLQGEVGLSVLYQRTIRHRGRHQSHPGTFVAYFRVQITNTRQRLWHFPSSVRHRRRSSQKWLWHRTQDSHRTLRATASVVITAATGCPLPMGLPTVTMSVMTSVLPVCWRASLNAKSFASEPELTKKQTDNGSGIFDTIFSAHTTRLSCRNLLLVFNCCICSTPALTTSG</sequence>
<dbReference type="GO" id="GO:0005262">
    <property type="term" value="F:calcium channel activity"/>
    <property type="evidence" value="ECO:0007669"/>
    <property type="project" value="UniProtKB-KW"/>
</dbReference>
<name>A0A6G0TQM6_APHGL</name>
<dbReference type="EMBL" id="VYZN01000025">
    <property type="protein sequence ID" value="KAE9536006.1"/>
    <property type="molecule type" value="Genomic_DNA"/>
</dbReference>
<dbReference type="GO" id="GO:0005509">
    <property type="term" value="F:calcium ion binding"/>
    <property type="evidence" value="ECO:0007669"/>
    <property type="project" value="InterPro"/>
</dbReference>
<evidence type="ECO:0000313" key="13">
    <source>
        <dbReference type="Proteomes" id="UP000475862"/>
    </source>
</evidence>
<keyword evidence="7" id="KW-0109">Calcium transport</keyword>
<dbReference type="Proteomes" id="UP000475862">
    <property type="component" value="Unassembled WGS sequence"/>
</dbReference>
<evidence type="ECO:0000256" key="3">
    <source>
        <dbReference type="ARBA" id="ARBA00022692"/>
    </source>
</evidence>
<proteinExistence type="inferred from homology"/>
<dbReference type="Gene3D" id="1.10.287.70">
    <property type="match status" value="1"/>
</dbReference>
<feature type="transmembrane region" description="Helical" evidence="9">
    <location>
        <begin position="302"/>
        <end position="323"/>
    </location>
</feature>
<feature type="transmembrane region" description="Helical" evidence="9">
    <location>
        <begin position="258"/>
        <end position="282"/>
    </location>
</feature>
<keyword evidence="5 9" id="KW-0472">Membrane</keyword>
<dbReference type="InterPro" id="IPR051223">
    <property type="entry name" value="Polycystin"/>
</dbReference>
<accession>A0A6G0TQM6</accession>
<feature type="transmembrane region" description="Helical" evidence="9">
    <location>
        <begin position="396"/>
        <end position="418"/>
    </location>
</feature>
<evidence type="ECO:0000256" key="5">
    <source>
        <dbReference type="ARBA" id="ARBA00023136"/>
    </source>
</evidence>
<dbReference type="Gene3D" id="1.10.238.10">
    <property type="entry name" value="EF-hand"/>
    <property type="match status" value="1"/>
</dbReference>
<dbReference type="GO" id="GO:0050982">
    <property type="term" value="P:detection of mechanical stimulus"/>
    <property type="evidence" value="ECO:0007669"/>
    <property type="project" value="TreeGrafter"/>
</dbReference>
<dbReference type="PRINTS" id="PR01433">
    <property type="entry name" value="POLYCYSTIN2"/>
</dbReference>
<keyword evidence="6" id="KW-0325">Glycoprotein</keyword>
<dbReference type="InterPro" id="IPR046791">
    <property type="entry name" value="Polycystin_dom"/>
</dbReference>
<evidence type="ECO:0000259" key="10">
    <source>
        <dbReference type="Pfam" id="PF08016"/>
    </source>
</evidence>
<evidence type="ECO:0000313" key="12">
    <source>
        <dbReference type="EMBL" id="KAE9536006.1"/>
    </source>
</evidence>
<keyword evidence="4 9" id="KW-1133">Transmembrane helix</keyword>
<gene>
    <name evidence="12" type="ORF">AGLY_007907</name>
</gene>
<dbReference type="OrthoDB" id="6595841at2759"/>
<feature type="binding site" evidence="7">
    <location>
        <position position="574"/>
    </location>
    <ligand>
        <name>Ca(2+)</name>
        <dbReference type="ChEBI" id="CHEBI:29108"/>
        <label>2</label>
    </ligand>
</feature>
<dbReference type="PANTHER" id="PTHR10877:SF183">
    <property type="entry name" value="AT14535P-RELATED"/>
    <property type="match status" value="1"/>
</dbReference>
<feature type="transmembrane region" description="Helical" evidence="9">
    <location>
        <begin position="635"/>
        <end position="663"/>
    </location>
</feature>
<dbReference type="GO" id="GO:0016020">
    <property type="term" value="C:membrane"/>
    <property type="evidence" value="ECO:0007669"/>
    <property type="project" value="UniProtKB-SubCell"/>
</dbReference>
<comment type="subcellular location">
    <subcellularLocation>
        <location evidence="1">Membrane</location>
        <topology evidence="1">Multi-pass membrane protein</topology>
    </subcellularLocation>
</comment>
<dbReference type="InterPro" id="IPR013122">
    <property type="entry name" value="PKD1_2_channel"/>
</dbReference>
<evidence type="ECO:0000256" key="6">
    <source>
        <dbReference type="ARBA" id="ARBA00023180"/>
    </source>
</evidence>
<comment type="similarity">
    <text evidence="2">Belongs to the polycystin family.</text>
</comment>
<keyword evidence="7" id="KW-0479">Metal-binding</keyword>
<organism evidence="12 13">
    <name type="scientific">Aphis glycines</name>
    <name type="common">Soybean aphid</name>
    <dbReference type="NCBI Taxonomy" id="307491"/>
    <lineage>
        <taxon>Eukaryota</taxon>
        <taxon>Metazoa</taxon>
        <taxon>Ecdysozoa</taxon>
        <taxon>Arthropoda</taxon>
        <taxon>Hexapoda</taxon>
        <taxon>Insecta</taxon>
        <taxon>Pterygota</taxon>
        <taxon>Neoptera</taxon>
        <taxon>Paraneoptera</taxon>
        <taxon>Hemiptera</taxon>
        <taxon>Sternorrhyncha</taxon>
        <taxon>Aphidomorpha</taxon>
        <taxon>Aphidoidea</taxon>
        <taxon>Aphididae</taxon>
        <taxon>Aphidini</taxon>
        <taxon>Aphis</taxon>
        <taxon>Aphis</taxon>
    </lineage>
</organism>
<evidence type="ECO:0000256" key="2">
    <source>
        <dbReference type="ARBA" id="ARBA00007200"/>
    </source>
</evidence>
<keyword evidence="13" id="KW-1185">Reference proteome</keyword>
<comment type="caution">
    <text evidence="12">The sequence shown here is derived from an EMBL/GenBank/DDBJ whole genome shotgun (WGS) entry which is preliminary data.</text>
</comment>
<evidence type="ECO:0000256" key="9">
    <source>
        <dbReference type="SAM" id="Phobius"/>
    </source>
</evidence>
<reference evidence="12 13" key="1">
    <citation type="submission" date="2019-08" db="EMBL/GenBank/DDBJ databases">
        <title>The genome of the soybean aphid Biotype 1, its phylome, world population structure and adaptation to the North American continent.</title>
        <authorList>
            <person name="Giordano R."/>
            <person name="Donthu R.K."/>
            <person name="Hernandez A.G."/>
            <person name="Wright C.L."/>
            <person name="Zimin A.V."/>
        </authorList>
    </citation>
    <scope>NUCLEOTIDE SEQUENCE [LARGE SCALE GENOMIC DNA]</scope>
    <source>
        <tissue evidence="12">Whole aphids</tissue>
    </source>
</reference>
<dbReference type="Pfam" id="PF20519">
    <property type="entry name" value="Polycystin_dom"/>
    <property type="match status" value="1"/>
</dbReference>
<keyword evidence="7" id="KW-0107">Calcium channel</keyword>
<feature type="transmembrane region" description="Helical" evidence="9">
    <location>
        <begin position="453"/>
        <end position="484"/>
    </location>
</feature>
<dbReference type="PANTHER" id="PTHR10877">
    <property type="entry name" value="POLYCYSTIN FAMILY MEMBER"/>
    <property type="match status" value="1"/>
</dbReference>
<feature type="non-terminal residue" evidence="12">
    <location>
        <position position="1"/>
    </location>
</feature>
<evidence type="ECO:0000256" key="7">
    <source>
        <dbReference type="PIRSR" id="PIRSR603915-1"/>
    </source>
</evidence>
<feature type="transmembrane region" description="Helical" evidence="9">
    <location>
        <begin position="600"/>
        <end position="623"/>
    </location>
</feature>
<evidence type="ECO:0000256" key="1">
    <source>
        <dbReference type="ARBA" id="ARBA00004141"/>
    </source>
</evidence>
<keyword evidence="7" id="KW-0407">Ion channel</keyword>
<feature type="transmembrane region" description="Helical" evidence="9">
    <location>
        <begin position="357"/>
        <end position="376"/>
    </location>
</feature>
<keyword evidence="7" id="KW-0406">Ion transport</keyword>
<keyword evidence="3 9" id="KW-0812">Transmembrane</keyword>
<protein>
    <submittedName>
        <fullName evidence="12">Uncharacterized protein</fullName>
    </submittedName>
</protein>
<dbReference type="InterPro" id="IPR003915">
    <property type="entry name" value="PKD_2"/>
</dbReference>
<feature type="disulfide bond" evidence="8">
    <location>
        <begin position="124"/>
        <end position="137"/>
    </location>
</feature>
<dbReference type="AlphaFoldDB" id="A0A6G0TQM6"/>
<keyword evidence="7" id="KW-0813">Transport</keyword>
<dbReference type="Pfam" id="PF08016">
    <property type="entry name" value="PKD_channel"/>
    <property type="match status" value="1"/>
</dbReference>
<keyword evidence="7" id="KW-0106">Calcium</keyword>
<feature type="domain" description="Polycystin" evidence="11">
    <location>
        <begin position="66"/>
        <end position="256"/>
    </location>
</feature>
<evidence type="ECO:0000256" key="8">
    <source>
        <dbReference type="PIRSR" id="PIRSR603915-2"/>
    </source>
</evidence>
<feature type="domain" description="Polycystin cation channel PKD1/PKD2" evidence="10">
    <location>
        <begin position="267"/>
        <end position="483"/>
    </location>
</feature>